<dbReference type="PANTHER" id="PTHR45737">
    <property type="entry name" value="VON WILLEBRAND FACTOR A DOMAIN-CONTAINING PROTEIN 5A"/>
    <property type="match status" value="1"/>
</dbReference>
<dbReference type="Pfam" id="PF08487">
    <property type="entry name" value="VIT"/>
    <property type="match status" value="1"/>
</dbReference>
<gene>
    <name evidence="3" type="ORF">ACG04R_00335</name>
</gene>
<dbReference type="InterPro" id="IPR013694">
    <property type="entry name" value="VIT"/>
</dbReference>
<dbReference type="PANTHER" id="PTHR45737:SF6">
    <property type="entry name" value="VON WILLEBRAND FACTOR A DOMAIN-CONTAINING PROTEIN 5A"/>
    <property type="match status" value="1"/>
</dbReference>
<keyword evidence="1" id="KW-0732">Signal</keyword>
<organism evidence="3 4">
    <name type="scientific">Pelomonas candidula</name>
    <dbReference type="NCBI Taxonomy" id="3299025"/>
    <lineage>
        <taxon>Bacteria</taxon>
        <taxon>Pseudomonadati</taxon>
        <taxon>Pseudomonadota</taxon>
        <taxon>Betaproteobacteria</taxon>
        <taxon>Burkholderiales</taxon>
        <taxon>Sphaerotilaceae</taxon>
        <taxon>Roseateles</taxon>
    </lineage>
</organism>
<evidence type="ECO:0000259" key="2">
    <source>
        <dbReference type="PROSITE" id="PS51468"/>
    </source>
</evidence>
<evidence type="ECO:0000256" key="1">
    <source>
        <dbReference type="SAM" id="SignalP"/>
    </source>
</evidence>
<feature type="chain" id="PRO_5045537902" evidence="1">
    <location>
        <begin position="28"/>
        <end position="1015"/>
    </location>
</feature>
<keyword evidence="4" id="KW-1185">Reference proteome</keyword>
<dbReference type="InterPro" id="IPR019220">
    <property type="entry name" value="DUF2135"/>
</dbReference>
<proteinExistence type="predicted"/>
<dbReference type="Proteomes" id="UP001606134">
    <property type="component" value="Unassembled WGS sequence"/>
</dbReference>
<feature type="signal peptide" evidence="1">
    <location>
        <begin position="1"/>
        <end position="27"/>
    </location>
</feature>
<protein>
    <submittedName>
        <fullName evidence="3">VIT domain-containing protein</fullName>
    </submittedName>
</protein>
<dbReference type="InterPro" id="IPR011990">
    <property type="entry name" value="TPR-like_helical_dom_sf"/>
</dbReference>
<comment type="caution">
    <text evidence="3">The sequence shown here is derived from an EMBL/GenBank/DDBJ whole genome shotgun (WGS) entry which is preliminary data.</text>
</comment>
<reference evidence="3 4" key="1">
    <citation type="submission" date="2024-08" db="EMBL/GenBank/DDBJ databases">
        <authorList>
            <person name="Lu H."/>
        </authorList>
    </citation>
    <scope>NUCLEOTIDE SEQUENCE [LARGE SCALE GENOMIC DNA]</scope>
    <source>
        <strain evidence="3 4">BYS78W</strain>
    </source>
</reference>
<name>A0ABW7H6B5_9BURK</name>
<dbReference type="RefSeq" id="WP_394405453.1">
    <property type="nucleotide sequence ID" value="NZ_JBIGIC010000001.1"/>
</dbReference>
<evidence type="ECO:0000313" key="3">
    <source>
        <dbReference type="EMBL" id="MFG6485092.1"/>
    </source>
</evidence>
<dbReference type="Gene3D" id="2.60.120.380">
    <property type="match status" value="1"/>
</dbReference>
<dbReference type="SUPFAM" id="SSF48452">
    <property type="entry name" value="TPR-like"/>
    <property type="match status" value="1"/>
</dbReference>
<dbReference type="EMBL" id="JBIGIC010000001">
    <property type="protein sequence ID" value="MFG6485092.1"/>
    <property type="molecule type" value="Genomic_DNA"/>
</dbReference>
<dbReference type="Gene3D" id="1.25.40.10">
    <property type="entry name" value="Tetratricopeptide repeat domain"/>
    <property type="match status" value="1"/>
</dbReference>
<sequence>MPSATMLRSLLALLSLAAAATVALGQAAPPVKPTPAPVIIQPRFVVPDASQPLSLQRVDVQTVLAGSQAQTRIELVVHNPNARVLEATLEFPLADGQGVAGFALDINGELVSAVPVPKDKGRQVFDDVTRQRVDPALLERTAGNSFKLRIYPLPAGGERRVLLQLTETLHADAKGLWHWRLPLDFGQPIVRFDGRIALRGATGKPQALGALDGAEHFANADEAGLQIQRQNWRPHGALVVGWKAGAADSSVVQAFAGSAYGYAELTVDTARGAPKPPRELNLVWDASGSGAQRDHAREFALLDALFAAARDVRVQLTVARDAAEPAATFDVKAGDWSVLRKRLETVPYDGATSAAAWGAGFGPARDGALTLLFSDGLANWPDITAAPTGPLAPVFALTAAARIDSARLRRLAETQGGRLVDLNRLDTPAALDALIRPALRLADVRADGAEQVVTASQQPEDGRLLIAARLTAPTATLQLTLVDAQGRRVPRTLTFTAPPAAKNPADEDAAVPLAARRWAELRSAELEADRPRHRAEIRRLGEQFRLVGPETSLIVLDNLADYIRYEIVPPTAAMRAAYQQRVGQRDAERGQARERQLDSLVRRFAERQAWWEREFPKDAPPPPVAAVPPPLAMVRPTTAAMAAGIVAEDVGRFPDARVAESMQRIPGVPAPVAAPAPPPAGNQLESVVVAGMRSAAPAKPAPAEASSATIALRRWEPDAAYARRLREAGDADRYAIYLDERIGYTSSTAFFIDAAEIFFTKGQQALALRVLSNLAEMELENRHILRILAYRLTQAGELKLAIPLLERVRELAPDEPQSHRDLALALAQAGQPQRAVDLLWDVAARPWDGRFAEIDLIALTELNAIAARTPGVDLGRVDARLRRNLPLDLRAVLAWDADNTDIDLWVTDPNGEKAFYGHRLTRQGGAMSRDFTGGYGPEEFSLRKAKPGRYEVRAQFYGHRQQLVSPYTTLMLWLATGYGTPGQKDERVVLRLSGRGDQVLVGTFDVAAPAGGDAK</sequence>
<accession>A0ABW7H6B5</accession>
<dbReference type="PROSITE" id="PS51468">
    <property type="entry name" value="VIT"/>
    <property type="match status" value="1"/>
</dbReference>
<feature type="domain" description="VIT" evidence="2">
    <location>
        <begin position="39"/>
        <end position="167"/>
    </location>
</feature>
<dbReference type="Pfam" id="PF09906">
    <property type="entry name" value="DUF2135"/>
    <property type="match status" value="1"/>
</dbReference>
<evidence type="ECO:0000313" key="4">
    <source>
        <dbReference type="Proteomes" id="UP001606134"/>
    </source>
</evidence>